<dbReference type="Proteomes" id="UP000830552">
    <property type="component" value="Chromosome"/>
</dbReference>
<gene>
    <name evidence="1" type="ORF">M0D58_14610</name>
</gene>
<name>A0ABY4K403_9FLAO</name>
<keyword evidence="2" id="KW-1185">Reference proteome</keyword>
<dbReference type="EMBL" id="CP096203">
    <property type="protein sequence ID" value="UPQ75269.1"/>
    <property type="molecule type" value="Genomic_DNA"/>
</dbReference>
<proteinExistence type="predicted"/>
<dbReference type="RefSeq" id="WP_248390979.1">
    <property type="nucleotide sequence ID" value="NZ_CP096203.1"/>
</dbReference>
<sequence>MKTPKNTEIETELIKVIKEVCEQQNLKEDVSSDFCPGKYIMSQILVSIIPEIEVRTGYYIPIECYIFHDNKTRQQLSIKNAVSKLIKEGKYEQH</sequence>
<evidence type="ECO:0000313" key="1">
    <source>
        <dbReference type="EMBL" id="UPQ75269.1"/>
    </source>
</evidence>
<organism evidence="1 2">
    <name type="scientific">Chryseobacterium nepalense</name>
    <dbReference type="NCBI Taxonomy" id="1854498"/>
    <lineage>
        <taxon>Bacteria</taxon>
        <taxon>Pseudomonadati</taxon>
        <taxon>Bacteroidota</taxon>
        <taxon>Flavobacteriia</taxon>
        <taxon>Flavobacteriales</taxon>
        <taxon>Weeksellaceae</taxon>
        <taxon>Chryseobacterium group</taxon>
        <taxon>Chryseobacterium</taxon>
    </lineage>
</organism>
<accession>A0ABY4K403</accession>
<protein>
    <submittedName>
        <fullName evidence="1">Uncharacterized protein</fullName>
    </submittedName>
</protein>
<evidence type="ECO:0000313" key="2">
    <source>
        <dbReference type="Proteomes" id="UP000830552"/>
    </source>
</evidence>
<reference evidence="1" key="1">
    <citation type="submission" date="2022-04" db="EMBL/GenBank/DDBJ databases">
        <title>Evolutionary, genomic, and biogeographic characterization of Chryseobacterium nepalense represented by a plastic-degrading bacterium AC3.</title>
        <authorList>
            <person name="Yin Z."/>
            <person name="Liu X."/>
            <person name="Wang D."/>
            <person name="Xie Z."/>
        </authorList>
    </citation>
    <scope>NUCLEOTIDE SEQUENCE</scope>
    <source>
        <strain evidence="1">AC3</strain>
    </source>
</reference>